<organism evidence="1 2">
    <name type="scientific">Pullulanibacillus camelliae</name>
    <dbReference type="NCBI Taxonomy" id="1707096"/>
    <lineage>
        <taxon>Bacteria</taxon>
        <taxon>Bacillati</taxon>
        <taxon>Bacillota</taxon>
        <taxon>Bacilli</taxon>
        <taxon>Bacillales</taxon>
        <taxon>Sporolactobacillaceae</taxon>
        <taxon>Pullulanibacillus</taxon>
    </lineage>
</organism>
<evidence type="ECO:0000313" key="2">
    <source>
        <dbReference type="Proteomes" id="UP000628775"/>
    </source>
</evidence>
<protein>
    <submittedName>
        <fullName evidence="1">Uncharacterized protein</fullName>
    </submittedName>
</protein>
<reference evidence="1" key="1">
    <citation type="journal article" date="2014" name="Int. J. Syst. Evol. Microbiol.">
        <title>Complete genome sequence of Corynebacterium casei LMG S-19264T (=DSM 44701T), isolated from a smear-ripened cheese.</title>
        <authorList>
            <consortium name="US DOE Joint Genome Institute (JGI-PGF)"/>
            <person name="Walter F."/>
            <person name="Albersmeier A."/>
            <person name="Kalinowski J."/>
            <person name="Ruckert C."/>
        </authorList>
    </citation>
    <scope>NUCLEOTIDE SEQUENCE</scope>
    <source>
        <strain evidence="1">CGMCC 1.15371</strain>
    </source>
</reference>
<reference evidence="1" key="2">
    <citation type="submission" date="2020-09" db="EMBL/GenBank/DDBJ databases">
        <authorList>
            <person name="Sun Q."/>
            <person name="Zhou Y."/>
        </authorList>
    </citation>
    <scope>NUCLEOTIDE SEQUENCE</scope>
    <source>
        <strain evidence="1">CGMCC 1.15371</strain>
    </source>
</reference>
<dbReference type="RefSeq" id="WP_188696383.1">
    <property type="nucleotide sequence ID" value="NZ_BMIR01000018.1"/>
</dbReference>
<keyword evidence="2" id="KW-1185">Reference proteome</keyword>
<sequence>MFNNDAENSEMLDQDREDLITLLSMRFGRLAPDVIEAIESIDQLDMLQSLILAAANAPNWETFGRQLLSNKKAFRLVGETYNPLADIHKGDRSNGL</sequence>
<comment type="caution">
    <text evidence="1">The sequence shown here is derived from an EMBL/GenBank/DDBJ whole genome shotgun (WGS) entry which is preliminary data.</text>
</comment>
<dbReference type="Proteomes" id="UP000628775">
    <property type="component" value="Unassembled WGS sequence"/>
</dbReference>
<dbReference type="AlphaFoldDB" id="A0A8J2YLA1"/>
<name>A0A8J2YLA1_9BACL</name>
<proteinExistence type="predicted"/>
<evidence type="ECO:0000313" key="1">
    <source>
        <dbReference type="EMBL" id="GGE50401.1"/>
    </source>
</evidence>
<gene>
    <name evidence="1" type="ORF">GCM10011391_31430</name>
</gene>
<dbReference type="EMBL" id="BMIR01000018">
    <property type="protein sequence ID" value="GGE50401.1"/>
    <property type="molecule type" value="Genomic_DNA"/>
</dbReference>
<accession>A0A8J2YLA1</accession>